<feature type="coiled-coil region" evidence="4">
    <location>
        <begin position="63"/>
        <end position="90"/>
    </location>
</feature>
<dbReference type="SUPFAM" id="SSF110921">
    <property type="entry name" value="2-isopropylmalate synthase LeuA, allosteric (dimerisation) domain"/>
    <property type="match status" value="1"/>
</dbReference>
<feature type="domain" description="2-isopropylmalate synthase LeuA allosteric (dimerisation)" evidence="5">
    <location>
        <begin position="95"/>
        <end position="244"/>
    </location>
</feature>
<dbReference type="Pfam" id="PF22617">
    <property type="entry name" value="HCS_D2"/>
    <property type="match status" value="1"/>
</dbReference>
<evidence type="ECO:0000259" key="5">
    <source>
        <dbReference type="SMART" id="SM00917"/>
    </source>
</evidence>
<keyword evidence="4" id="KW-0175">Coiled coil</keyword>
<sequence>NLVPDPFSPYVGTSAFSHKGGLHVSGMAKWGQSYQHIDPAKVGNKPRVLVSELSGRRNIIHKAKELGLDLSQKKEEAQKLLEQVKLLESRGFQYEGAEASFELLAHRTKPDYKPPFEMLDFMVVIEKRRRPSTRKSLEEMLSEAIVKVRVGNEIMHTASEGTGPVNALDQALRKALLQSYPSLAQVKLVDYKVRILEESVGTESQVRVFIESSDGVDEWRTVGSSTNIIEASWMALADSLEYWLLKQKA</sequence>
<evidence type="ECO:0000256" key="4">
    <source>
        <dbReference type="SAM" id="Coils"/>
    </source>
</evidence>
<keyword evidence="2" id="KW-0808">Transferase</keyword>
<dbReference type="Gene3D" id="3.30.160.270">
    <property type="match status" value="1"/>
</dbReference>
<organism evidence="6">
    <name type="scientific">marine sediment metagenome</name>
    <dbReference type="NCBI Taxonomy" id="412755"/>
    <lineage>
        <taxon>unclassified sequences</taxon>
        <taxon>metagenomes</taxon>
        <taxon>ecological metagenomes</taxon>
    </lineage>
</organism>
<dbReference type="Pfam" id="PF08502">
    <property type="entry name" value="LeuA_dimer"/>
    <property type="match status" value="1"/>
</dbReference>
<dbReference type="AlphaFoldDB" id="X1P2N3"/>
<protein>
    <recommendedName>
        <fullName evidence="5">2-isopropylmalate synthase LeuA allosteric (dimerisation) domain-containing protein</fullName>
    </recommendedName>
</protein>
<dbReference type="GO" id="GO:0003852">
    <property type="term" value="F:2-isopropylmalate synthase activity"/>
    <property type="evidence" value="ECO:0007669"/>
    <property type="project" value="InterPro"/>
</dbReference>
<comment type="caution">
    <text evidence="6">The sequence shown here is derived from an EMBL/GenBank/DDBJ whole genome shotgun (WGS) entry which is preliminary data.</text>
</comment>
<evidence type="ECO:0000256" key="2">
    <source>
        <dbReference type="ARBA" id="ARBA00022679"/>
    </source>
</evidence>
<dbReference type="Gene3D" id="1.10.238.260">
    <property type="match status" value="1"/>
</dbReference>
<name>X1P2N3_9ZZZZ</name>
<dbReference type="PANTHER" id="PTHR43538">
    <property type="entry name" value="ALPHA-IPM SYNTHASE/HOMOCITRATE SYNTHASE"/>
    <property type="match status" value="1"/>
</dbReference>
<dbReference type="InterPro" id="IPR005675">
    <property type="entry name" value="Citramal_synthase"/>
</dbReference>
<reference evidence="6" key="1">
    <citation type="journal article" date="2014" name="Front. Microbiol.">
        <title>High frequency of phylogenetically diverse reductive dehalogenase-homologous genes in deep subseafloor sedimentary metagenomes.</title>
        <authorList>
            <person name="Kawai M."/>
            <person name="Futagami T."/>
            <person name="Toyoda A."/>
            <person name="Takaki Y."/>
            <person name="Nishi S."/>
            <person name="Hori S."/>
            <person name="Arai W."/>
            <person name="Tsubouchi T."/>
            <person name="Morono Y."/>
            <person name="Uchiyama I."/>
            <person name="Ito T."/>
            <person name="Fujiyama A."/>
            <person name="Inagaki F."/>
            <person name="Takami H."/>
        </authorList>
    </citation>
    <scope>NUCLEOTIDE SEQUENCE</scope>
    <source>
        <strain evidence="6">Expedition CK06-06</strain>
    </source>
</reference>
<gene>
    <name evidence="6" type="ORF">S06H3_51483</name>
</gene>
<dbReference type="SMART" id="SM00917">
    <property type="entry name" value="LeuA_dimer"/>
    <property type="match status" value="1"/>
</dbReference>
<evidence type="ECO:0000256" key="3">
    <source>
        <dbReference type="ARBA" id="ARBA00029440"/>
    </source>
</evidence>
<comment type="similarity">
    <text evidence="1">Belongs to the alpha-IPM synthase/homocitrate synthase family.</text>
</comment>
<proteinExistence type="inferred from homology"/>
<dbReference type="InterPro" id="IPR054691">
    <property type="entry name" value="LeuA/HCS_post-cat"/>
</dbReference>
<feature type="non-terminal residue" evidence="6">
    <location>
        <position position="249"/>
    </location>
</feature>
<dbReference type="GO" id="GO:0009098">
    <property type="term" value="P:L-leucine biosynthetic process"/>
    <property type="evidence" value="ECO:0007669"/>
    <property type="project" value="InterPro"/>
</dbReference>
<accession>X1P2N3</accession>
<evidence type="ECO:0000256" key="1">
    <source>
        <dbReference type="ARBA" id="ARBA00006154"/>
    </source>
</evidence>
<dbReference type="InterPro" id="IPR036230">
    <property type="entry name" value="LeuA_allosteric_dom_sf"/>
</dbReference>
<comment type="pathway">
    <text evidence="3">Amino-acid biosynthesis.</text>
</comment>
<evidence type="ECO:0000313" key="6">
    <source>
        <dbReference type="EMBL" id="GAI36701.1"/>
    </source>
</evidence>
<dbReference type="EMBL" id="BARV01032674">
    <property type="protein sequence ID" value="GAI36701.1"/>
    <property type="molecule type" value="Genomic_DNA"/>
</dbReference>
<feature type="non-terminal residue" evidence="6">
    <location>
        <position position="1"/>
    </location>
</feature>
<dbReference type="InterPro" id="IPR013709">
    <property type="entry name" value="2-isopropylmalate_synth_dimer"/>
</dbReference>
<dbReference type="PANTHER" id="PTHR43538:SF1">
    <property type="entry name" value="(R)-CITRAMALATE SYNTHASE"/>
    <property type="match status" value="1"/>
</dbReference>